<protein>
    <recommendedName>
        <fullName evidence="5">DUF115 domain-containing protein</fullName>
    </recommendedName>
</protein>
<accession>A0A7I8DCQ2</accession>
<evidence type="ECO:0000313" key="4">
    <source>
        <dbReference type="Proteomes" id="UP000593802"/>
    </source>
</evidence>
<name>A0A7I8DCQ2_9BACL</name>
<feature type="domain" description="Glycosyltransferase Maf N-terminal" evidence="2">
    <location>
        <begin position="56"/>
        <end position="134"/>
    </location>
</feature>
<dbReference type="PANTHER" id="PTHR41786">
    <property type="entry name" value="MOTILITY ACCESSORY FACTOR MAF"/>
    <property type="match status" value="1"/>
</dbReference>
<dbReference type="AlphaFoldDB" id="A0A7I8DCQ2"/>
<gene>
    <name evidence="3" type="ORF">skT53_28590</name>
</gene>
<evidence type="ECO:0000259" key="1">
    <source>
        <dbReference type="Pfam" id="PF01973"/>
    </source>
</evidence>
<dbReference type="SUPFAM" id="SSF53335">
    <property type="entry name" value="S-adenosyl-L-methionine-dependent methyltransferases"/>
    <property type="match status" value="1"/>
</dbReference>
<dbReference type="EMBL" id="AP023366">
    <property type="protein sequence ID" value="BCJ87874.1"/>
    <property type="molecule type" value="Genomic_DNA"/>
</dbReference>
<dbReference type="InterPro" id="IPR045376">
    <property type="entry name" value="Maf_N"/>
</dbReference>
<reference evidence="3 4" key="1">
    <citation type="submission" date="2020-08" db="EMBL/GenBank/DDBJ databases">
        <title>Complete Genome Sequence of Effusibacillus dendaii Strain skT53, Isolated from Farmland soil.</title>
        <authorList>
            <person name="Konishi T."/>
            <person name="Kawasaki H."/>
        </authorList>
    </citation>
    <scope>NUCLEOTIDE SEQUENCE [LARGE SCALE GENOMIC DNA]</scope>
    <source>
        <strain evidence="4">skT53</strain>
    </source>
</reference>
<evidence type="ECO:0000313" key="3">
    <source>
        <dbReference type="EMBL" id="BCJ87874.1"/>
    </source>
</evidence>
<dbReference type="Pfam" id="PF20157">
    <property type="entry name" value="Maf_flag10_N"/>
    <property type="match status" value="1"/>
</dbReference>
<proteinExistence type="predicted"/>
<dbReference type="PANTHER" id="PTHR41786:SF1">
    <property type="entry name" value="6-HYDROXYMETHYLPTERIN DIPHOSPHOKINASE MPTE-LIKE DOMAIN-CONTAINING PROTEIN"/>
    <property type="match status" value="1"/>
</dbReference>
<dbReference type="Proteomes" id="UP000593802">
    <property type="component" value="Chromosome"/>
</dbReference>
<sequence length="472" mass="53293">MRKQIDEYCTLFAERHEWLKQLTSSKNDSGSIASRIEPVYGKSGALTWRIETYDNRKVFLHSQYDPVQEARKWAVQEGITTGDSVLTFGVGLGYHIAALLDCVGPTGELWVFETDTAIMKQSLEQRDWDSLLQHPALHVILESNPVKLAIQLVQKIDHVLGRDGRIAIFPPMLRAISPEHDSLLEVLEHYRLRTATIQRNAPRLVSQLQQNMDLVLSVPSADYWDGRLKNIPCTLISAGPSLELALPYLSQLREKSLLFVVGTALRVLLDAGVQPDFVILADPDKLLMKQLPADCSNLKLIALPTVHPEVLERFPKKMFAWQQGIPELEEMAACYGKNLYQSGGSVSTLMLDIALRWNGNPLILIGQDLAFSPEGATHSRGTMYDNSYADVSRSIRVAGENGEEVYTTHSWKLFLRWIERRLENEKNVDVWNTSLKGSRIVGTKNRKIEDIVRELPGNGVVQEWRIKLNESC</sequence>
<evidence type="ECO:0008006" key="5">
    <source>
        <dbReference type="Google" id="ProtNLM"/>
    </source>
</evidence>
<dbReference type="RefSeq" id="WP_200758345.1">
    <property type="nucleotide sequence ID" value="NZ_AP023366.1"/>
</dbReference>
<feature type="domain" description="6-hydroxymethylpterin diphosphokinase MptE-like" evidence="1">
    <location>
        <begin position="208"/>
        <end position="372"/>
    </location>
</feature>
<dbReference type="InterPro" id="IPR002826">
    <property type="entry name" value="MptE-like"/>
</dbReference>
<evidence type="ECO:0000259" key="2">
    <source>
        <dbReference type="Pfam" id="PF20157"/>
    </source>
</evidence>
<organism evidence="3 4">
    <name type="scientific">Effusibacillus dendaii</name>
    <dbReference type="NCBI Taxonomy" id="2743772"/>
    <lineage>
        <taxon>Bacteria</taxon>
        <taxon>Bacillati</taxon>
        <taxon>Bacillota</taxon>
        <taxon>Bacilli</taxon>
        <taxon>Bacillales</taxon>
        <taxon>Alicyclobacillaceae</taxon>
        <taxon>Effusibacillus</taxon>
    </lineage>
</organism>
<dbReference type="InterPro" id="IPR029063">
    <property type="entry name" value="SAM-dependent_MTases_sf"/>
</dbReference>
<dbReference type="Pfam" id="PF01973">
    <property type="entry name" value="MptE-like"/>
    <property type="match status" value="1"/>
</dbReference>
<dbReference type="KEGG" id="eff:skT53_28590"/>
<keyword evidence="4" id="KW-1185">Reference proteome</keyword>